<dbReference type="Proteomes" id="UP000019149">
    <property type="component" value="Unassembled WGS sequence"/>
</dbReference>
<evidence type="ECO:0000313" key="2">
    <source>
        <dbReference type="Proteomes" id="UP000019149"/>
    </source>
</evidence>
<dbReference type="KEGG" id="egl:EGR_04282"/>
<organism evidence="1 2">
    <name type="scientific">Echinococcus granulosus</name>
    <name type="common">Hydatid tapeworm</name>
    <dbReference type="NCBI Taxonomy" id="6210"/>
    <lineage>
        <taxon>Eukaryota</taxon>
        <taxon>Metazoa</taxon>
        <taxon>Spiralia</taxon>
        <taxon>Lophotrochozoa</taxon>
        <taxon>Platyhelminthes</taxon>
        <taxon>Cestoda</taxon>
        <taxon>Eucestoda</taxon>
        <taxon>Cyclophyllidea</taxon>
        <taxon>Taeniidae</taxon>
        <taxon>Echinococcus</taxon>
        <taxon>Echinococcus granulosus group</taxon>
    </lineage>
</organism>
<dbReference type="CTD" id="36339997"/>
<proteinExistence type="predicted"/>
<gene>
    <name evidence="1" type="ORF">EGR_04282</name>
</gene>
<reference evidence="1 2" key="1">
    <citation type="journal article" date="2013" name="Nat. Genet.">
        <title>The genome of the hydatid tapeworm Echinococcus granulosus.</title>
        <authorList>
            <person name="Zheng H."/>
            <person name="Zhang W."/>
            <person name="Zhang L."/>
            <person name="Zhang Z."/>
            <person name="Li J."/>
            <person name="Lu G."/>
            <person name="Zhu Y."/>
            <person name="Wang Y."/>
            <person name="Huang Y."/>
            <person name="Liu J."/>
            <person name="Kang H."/>
            <person name="Chen J."/>
            <person name="Wang L."/>
            <person name="Chen A."/>
            <person name="Yu S."/>
            <person name="Gao Z."/>
            <person name="Jin L."/>
            <person name="Gu W."/>
            <person name="Wang Z."/>
            <person name="Zhao L."/>
            <person name="Shi B."/>
            <person name="Wen H."/>
            <person name="Lin R."/>
            <person name="Jones M.K."/>
            <person name="Brejova B."/>
            <person name="Vinar T."/>
            <person name="Zhao G."/>
            <person name="McManus D.P."/>
            <person name="Chen Z."/>
            <person name="Zhou Y."/>
            <person name="Wang S."/>
        </authorList>
    </citation>
    <scope>NUCLEOTIDE SEQUENCE [LARGE SCALE GENOMIC DNA]</scope>
</reference>
<accession>W6UIF1</accession>
<protein>
    <submittedName>
        <fullName evidence="1">Uncharacterized protein</fullName>
    </submittedName>
</protein>
<dbReference type="EMBL" id="APAU02000026">
    <property type="protein sequence ID" value="EUB60843.1"/>
    <property type="molecule type" value="Genomic_DNA"/>
</dbReference>
<dbReference type="GeneID" id="36339997"/>
<evidence type="ECO:0000313" key="1">
    <source>
        <dbReference type="EMBL" id="EUB60843.1"/>
    </source>
</evidence>
<sequence length="380" mass="42521">MLLIPLLNFRLKTGYSRNIPGSLCEKCMRQLKCIQDFVLATNFGAIKGVIDFSSLSFHLNYDSNATLSSGLQGAFIMLIVIAMNHNKLALQRDNPIPAKRTGSSSGDTLTAFENGQVVTDDAAQSSGKICDNSGDKNALNPLFNQYLWKAVFSPRQLLPQNTPVKSQKHLSHFMAYVDKIVYCAIWYIHFVSLIAMKEIGCSKKSHKSEPLSSLFTHKSNYTDADLSWNFLKELLEDGAMTTVFPSVSVKPHTSCAERACSFVYLFLFSLLLEIIQMLKPENVALKLHSRPFFEKFLGNSDLDVGRTTVSKKKERKKIGVITCMKLEDIEGYFKYVNLFSYTALIADLSHPIGAKIKALNNDGRMDSLENLNGSERLTNK</sequence>
<keyword evidence="2" id="KW-1185">Reference proteome</keyword>
<name>W6UIF1_ECHGR</name>
<comment type="caution">
    <text evidence="1">The sequence shown here is derived from an EMBL/GenBank/DDBJ whole genome shotgun (WGS) entry which is preliminary data.</text>
</comment>
<dbReference type="AlphaFoldDB" id="W6UIF1"/>
<dbReference type="RefSeq" id="XP_024352039.1">
    <property type="nucleotide sequence ID" value="XM_024493531.1"/>
</dbReference>